<evidence type="ECO:0000256" key="1">
    <source>
        <dbReference type="ARBA" id="ARBA00000705"/>
    </source>
</evidence>
<dbReference type="InterPro" id="IPR010766">
    <property type="entry name" value="DRTGG"/>
</dbReference>
<evidence type="ECO:0000313" key="16">
    <source>
        <dbReference type="EMBL" id="ERT03945.1"/>
    </source>
</evidence>
<comment type="function">
    <text evidence="12 13">Involved in acetate metabolism.</text>
</comment>
<evidence type="ECO:0000256" key="3">
    <source>
        <dbReference type="ARBA" id="ARBA00004989"/>
    </source>
</evidence>
<dbReference type="Proteomes" id="UP000017127">
    <property type="component" value="Unassembled WGS sequence"/>
</dbReference>
<dbReference type="EMBL" id="AUZM01000147">
    <property type="protein sequence ID" value="ERT03945.1"/>
    <property type="molecule type" value="Genomic_DNA"/>
</dbReference>
<dbReference type="Gene3D" id="3.40.50.10750">
    <property type="entry name" value="Isocitrate/Isopropylmalate dehydrogenase-like"/>
    <property type="match status" value="1"/>
</dbReference>
<comment type="caution">
    <text evidence="16">The sequence shown here is derived from an EMBL/GenBank/DDBJ whole genome shotgun (WGS) entry which is preliminary data.</text>
</comment>
<evidence type="ECO:0000256" key="8">
    <source>
        <dbReference type="ARBA" id="ARBA00022490"/>
    </source>
</evidence>
<evidence type="ECO:0000256" key="11">
    <source>
        <dbReference type="ARBA" id="ARBA00031108"/>
    </source>
</evidence>
<dbReference type="SUPFAM" id="SSF52540">
    <property type="entry name" value="P-loop containing nucleoside triphosphate hydrolases"/>
    <property type="match status" value="1"/>
</dbReference>
<dbReference type="PATRIC" id="fig|1348334.3.peg.5845"/>
<feature type="domain" description="DRTGG" evidence="15">
    <location>
        <begin position="213"/>
        <end position="328"/>
    </location>
</feature>
<name>U7QAA8_9CYAN</name>
<dbReference type="NCBIfam" id="NF004167">
    <property type="entry name" value="PRK05632.1"/>
    <property type="match status" value="1"/>
</dbReference>
<feature type="domain" description="Phosphate acetyl/butaryl transferase" evidence="14">
    <location>
        <begin position="372"/>
        <end position="689"/>
    </location>
</feature>
<comment type="domain">
    <text evidence="13">The N-terminal region seems to be important for proper quaternary structure. The C-terminal region contains the substrate-binding site.</text>
</comment>
<evidence type="ECO:0000256" key="13">
    <source>
        <dbReference type="PIRNR" id="PIRNR006107"/>
    </source>
</evidence>
<dbReference type="PANTHER" id="PTHR43356:SF3">
    <property type="entry name" value="PHOSPHATE ACETYLTRANSFERASE"/>
    <property type="match status" value="1"/>
</dbReference>
<dbReference type="SUPFAM" id="SSF75138">
    <property type="entry name" value="HprK N-terminal domain-like"/>
    <property type="match status" value="1"/>
</dbReference>
<keyword evidence="10 13" id="KW-0012">Acyltransferase</keyword>
<dbReference type="PIRSF" id="PIRSF006107">
    <property type="entry name" value="PhpActrans_proteobac"/>
    <property type="match status" value="1"/>
</dbReference>
<dbReference type="SUPFAM" id="SSF53659">
    <property type="entry name" value="Isocitrate/Isopropylmalate dehydrogenase-like"/>
    <property type="match status" value="1"/>
</dbReference>
<dbReference type="InterPro" id="IPR050500">
    <property type="entry name" value="Phos_Acetyltrans/Butyryltrans"/>
</dbReference>
<dbReference type="Gene3D" id="3.40.50.10950">
    <property type="match status" value="1"/>
</dbReference>
<evidence type="ECO:0000256" key="4">
    <source>
        <dbReference type="ARBA" id="ARBA00008756"/>
    </source>
</evidence>
<comment type="similarity">
    <text evidence="5 13">In the N-terminal section; belongs to the CobB/CobQ family.</text>
</comment>
<dbReference type="PANTHER" id="PTHR43356">
    <property type="entry name" value="PHOSPHATE ACETYLTRANSFERASE"/>
    <property type="match status" value="1"/>
</dbReference>
<dbReference type="GO" id="GO:0005737">
    <property type="term" value="C:cytoplasm"/>
    <property type="evidence" value="ECO:0007669"/>
    <property type="project" value="UniProtKB-SubCell"/>
</dbReference>
<dbReference type="CDD" id="cd03109">
    <property type="entry name" value="DTBS"/>
    <property type="match status" value="1"/>
</dbReference>
<evidence type="ECO:0000259" key="15">
    <source>
        <dbReference type="Pfam" id="PF07085"/>
    </source>
</evidence>
<evidence type="ECO:0000256" key="9">
    <source>
        <dbReference type="ARBA" id="ARBA00022679"/>
    </source>
</evidence>
<evidence type="ECO:0000256" key="5">
    <source>
        <dbReference type="ARBA" id="ARBA00009786"/>
    </source>
</evidence>
<comment type="catalytic activity">
    <reaction evidence="1 13">
        <text>acetyl-CoA + phosphate = acetyl phosphate + CoA</text>
        <dbReference type="Rhea" id="RHEA:19521"/>
        <dbReference type="ChEBI" id="CHEBI:22191"/>
        <dbReference type="ChEBI" id="CHEBI:43474"/>
        <dbReference type="ChEBI" id="CHEBI:57287"/>
        <dbReference type="ChEBI" id="CHEBI:57288"/>
        <dbReference type="EC" id="2.3.1.8"/>
    </reaction>
</comment>
<dbReference type="Gene3D" id="3.40.1390.20">
    <property type="entry name" value="HprK N-terminal domain-like"/>
    <property type="match status" value="1"/>
</dbReference>
<dbReference type="OrthoDB" id="9805787at2"/>
<evidence type="ECO:0000256" key="10">
    <source>
        <dbReference type="ARBA" id="ARBA00023315"/>
    </source>
</evidence>
<evidence type="ECO:0000256" key="6">
    <source>
        <dbReference type="ARBA" id="ARBA00012707"/>
    </source>
</evidence>
<dbReference type="InterPro" id="IPR028979">
    <property type="entry name" value="Ser_kin/Pase_Hpr-like_N_sf"/>
</dbReference>
<comment type="similarity">
    <text evidence="4 13">In the C-terminal section; belongs to the phosphate acetyltransferase and butyryltransferase family.</text>
</comment>
<evidence type="ECO:0000313" key="17">
    <source>
        <dbReference type="Proteomes" id="UP000017127"/>
    </source>
</evidence>
<organism evidence="16 17">
    <name type="scientific">Lyngbya aestuarii BL J</name>
    <dbReference type="NCBI Taxonomy" id="1348334"/>
    <lineage>
        <taxon>Bacteria</taxon>
        <taxon>Bacillati</taxon>
        <taxon>Cyanobacteriota</taxon>
        <taxon>Cyanophyceae</taxon>
        <taxon>Oscillatoriophycideae</taxon>
        <taxon>Oscillatoriales</taxon>
        <taxon>Microcoleaceae</taxon>
        <taxon>Lyngbya</taxon>
    </lineage>
</organism>
<reference evidence="16 17" key="1">
    <citation type="journal article" date="2013" name="Front. Microbiol.">
        <title>Comparative genomic analyses of the cyanobacterium, Lyngbya aestuarii BL J, a powerful hydrogen producer.</title>
        <authorList>
            <person name="Kothari A."/>
            <person name="Vaughn M."/>
            <person name="Garcia-Pichel F."/>
        </authorList>
    </citation>
    <scope>NUCLEOTIDE SEQUENCE [LARGE SCALE GENOMIC DNA]</scope>
    <source>
        <strain evidence="16 17">BL J</strain>
    </source>
</reference>
<dbReference type="FunFam" id="3.40.50.10750:FF:000001">
    <property type="entry name" value="Phosphate acetyltransferase"/>
    <property type="match status" value="1"/>
</dbReference>
<keyword evidence="17" id="KW-1185">Reference proteome</keyword>
<dbReference type="InterPro" id="IPR042112">
    <property type="entry name" value="P_AcTrfase_dom2"/>
</dbReference>
<dbReference type="Gene3D" id="3.40.50.300">
    <property type="entry name" value="P-loop containing nucleotide triphosphate hydrolases"/>
    <property type="match status" value="1"/>
</dbReference>
<evidence type="ECO:0000256" key="2">
    <source>
        <dbReference type="ARBA" id="ARBA00004496"/>
    </source>
</evidence>
<dbReference type="InterPro" id="IPR002505">
    <property type="entry name" value="PTA_PTB"/>
</dbReference>
<dbReference type="InterPro" id="IPR042113">
    <property type="entry name" value="P_AcTrfase_dom1"/>
</dbReference>
<dbReference type="InterPro" id="IPR016475">
    <property type="entry name" value="P-Actrans_bac"/>
</dbReference>
<dbReference type="NCBIfam" id="TIGR00651">
    <property type="entry name" value="pta"/>
    <property type="match status" value="1"/>
</dbReference>
<dbReference type="GO" id="GO:0008959">
    <property type="term" value="F:phosphate acetyltransferase activity"/>
    <property type="evidence" value="ECO:0007669"/>
    <property type="project" value="UniProtKB-EC"/>
</dbReference>
<gene>
    <name evidence="16" type="primary">pta</name>
    <name evidence="16" type="ORF">M595_6113</name>
</gene>
<keyword evidence="8 13" id="KW-0963">Cytoplasm</keyword>
<proteinExistence type="inferred from homology"/>
<accession>U7QAA8</accession>
<dbReference type="RefSeq" id="WP_023069760.1">
    <property type="nucleotide sequence ID" value="NZ_AUZM01000147.1"/>
</dbReference>
<dbReference type="AlphaFoldDB" id="U7QAA8"/>
<dbReference type="InterPro" id="IPR027417">
    <property type="entry name" value="P-loop_NTPase"/>
</dbReference>
<evidence type="ECO:0000256" key="12">
    <source>
        <dbReference type="ARBA" id="ARBA00049955"/>
    </source>
</evidence>
<dbReference type="InterPro" id="IPR004614">
    <property type="entry name" value="P_AcTrfase"/>
</dbReference>
<dbReference type="EC" id="2.3.1.8" evidence="6 13"/>
<comment type="subcellular location">
    <subcellularLocation>
        <location evidence="2 13">Cytoplasm</location>
    </subcellularLocation>
</comment>
<comment type="pathway">
    <text evidence="3 13">Metabolic intermediate biosynthesis; acetyl-CoA biosynthesis; acetyl-CoA from acetate: step 2/2.</text>
</comment>
<keyword evidence="9 13" id="KW-0808">Transferase</keyword>
<protein>
    <recommendedName>
        <fullName evidence="7 13">Phosphate acetyltransferase</fullName>
        <ecNumber evidence="6 13">2.3.1.8</ecNumber>
    </recommendedName>
    <alternativeName>
        <fullName evidence="11 13">Phosphotransacetylase</fullName>
    </alternativeName>
</protein>
<sequence>MVSNLYIAAVDSDSGKSLVLLGIMELLSKRIGRLGVFRPIIHRRDQPDPDIELIRSRYQLNFPYESLYALNHEQAQHIVAEGHYDQLLKVILEKYKTLEQQCDFIVCEGADTVDVTSAFDFNLNVQVANDLGSAIVIVANGQGKTPEEVVDGVRSEREAFIEEGCTIAATIVNRVLPEDISTITEKFKNCWSSEDPVFVLPEEEILWKPTIGEVAQKINAKFIHGDGDQLNREVHDCKVAAMQVPHFLEHIDEGSLIVTPGDRSDILLSCLVATLSENYPNIAGIILTGNIQIPLSIYKLIDGFSQWSVPIMMVEEDTFETATKISQVRARITADNPRKIATALGIFESYVEGSKIAERISISRSHRLTPLMFEYELIDRARKNKKHIVLPEGNEERILQASEILLRRGVVDITLLGQESEINNKIAALGLNLDGVKIVDPSNSDWYEDYAETYFELRKHKGISRDCAADMMHDNSYFATMMVYKGVADGMVSGAVHTTAHTIRPALEFVKTQPGCSIVSSVFLMSLEDRVLVYGDCAVNPNPNPQQLADIAISSALTAKTFGIEPLVAMLSYSTGESGKGEDVDKVREATQIAQQLRPDLKIEGPIQYDAAVDESVAKTKLPGSEVAGHATVFIFPDLNTGNNTYKAVQRSANAVAIGPVLQGLKKPVNDLSRGCTIPDIVNTVAITAIQAQSQDV</sequence>
<evidence type="ECO:0000256" key="7">
    <source>
        <dbReference type="ARBA" id="ARBA00021528"/>
    </source>
</evidence>
<dbReference type="Pfam" id="PF01515">
    <property type="entry name" value="PTA_PTB"/>
    <property type="match status" value="1"/>
</dbReference>
<dbReference type="Pfam" id="PF07085">
    <property type="entry name" value="DRTGG"/>
    <property type="match status" value="1"/>
</dbReference>
<evidence type="ECO:0000259" key="14">
    <source>
        <dbReference type="Pfam" id="PF01515"/>
    </source>
</evidence>
<dbReference type="NCBIfam" id="NF007233">
    <property type="entry name" value="PRK09653.1"/>
    <property type="match status" value="1"/>
</dbReference>
<dbReference type="UniPathway" id="UPA00340">
    <property type="reaction ID" value="UER00459"/>
</dbReference>
<dbReference type="Pfam" id="PF13500">
    <property type="entry name" value="AAA_26"/>
    <property type="match status" value="1"/>
</dbReference>
<dbReference type="GO" id="GO:0006085">
    <property type="term" value="P:acetyl-CoA biosynthetic process"/>
    <property type="evidence" value="ECO:0007669"/>
    <property type="project" value="UniProtKB-UniPathway"/>
</dbReference>